<evidence type="ECO:0000313" key="3">
    <source>
        <dbReference type="Proteomes" id="UP001164746"/>
    </source>
</evidence>
<dbReference type="Pfam" id="PF06309">
    <property type="entry name" value="Torsin"/>
    <property type="match status" value="1"/>
</dbReference>
<name>A0ABY7DN89_MYAAR</name>
<evidence type="ECO:0000313" key="2">
    <source>
        <dbReference type="EMBL" id="WAQ97825.1"/>
    </source>
</evidence>
<keyword evidence="1" id="KW-0732">Signal</keyword>
<keyword evidence="3" id="KW-1185">Reference proteome</keyword>
<feature type="chain" id="PRO_5045229308" evidence="1">
    <location>
        <begin position="23"/>
        <end position="109"/>
    </location>
</feature>
<sequence length="109" mass="11721">MMKAKYLILLSLLALSIQSASGEFMTAGVVAVGSAIPAGFLAGFNVINCIFSECCDDKWISTNFTEPVVKHLKGHARENPSKALALSFHGLTGTGKNYVSRIVAEKIFR</sequence>
<feature type="signal peptide" evidence="1">
    <location>
        <begin position="1"/>
        <end position="22"/>
    </location>
</feature>
<reference evidence="2" key="1">
    <citation type="submission" date="2022-11" db="EMBL/GenBank/DDBJ databases">
        <title>Centuries of genome instability and evolution in soft-shell clam transmissible cancer (bioRxiv).</title>
        <authorList>
            <person name="Hart S.F.M."/>
            <person name="Yonemitsu M.A."/>
            <person name="Giersch R.M."/>
            <person name="Beal B.F."/>
            <person name="Arriagada G."/>
            <person name="Davis B.W."/>
            <person name="Ostrander E.A."/>
            <person name="Goff S.P."/>
            <person name="Metzger M.J."/>
        </authorList>
    </citation>
    <scope>NUCLEOTIDE SEQUENCE</scope>
    <source>
        <strain evidence="2">MELC-2E11</strain>
        <tissue evidence="2">Siphon/mantle</tissue>
    </source>
</reference>
<dbReference type="EMBL" id="CP111014">
    <property type="protein sequence ID" value="WAQ97825.1"/>
    <property type="molecule type" value="Genomic_DNA"/>
</dbReference>
<evidence type="ECO:0000256" key="1">
    <source>
        <dbReference type="SAM" id="SignalP"/>
    </source>
</evidence>
<protein>
    <submittedName>
        <fullName evidence="2">TORS-like protein</fullName>
    </submittedName>
</protein>
<dbReference type="InterPro" id="IPR010448">
    <property type="entry name" value="Torsin"/>
</dbReference>
<accession>A0ABY7DN89</accession>
<proteinExistence type="predicted"/>
<gene>
    <name evidence="2" type="ORF">MAR_022198</name>
</gene>
<organism evidence="2 3">
    <name type="scientific">Mya arenaria</name>
    <name type="common">Soft-shell clam</name>
    <dbReference type="NCBI Taxonomy" id="6604"/>
    <lineage>
        <taxon>Eukaryota</taxon>
        <taxon>Metazoa</taxon>
        <taxon>Spiralia</taxon>
        <taxon>Lophotrochozoa</taxon>
        <taxon>Mollusca</taxon>
        <taxon>Bivalvia</taxon>
        <taxon>Autobranchia</taxon>
        <taxon>Heteroconchia</taxon>
        <taxon>Euheterodonta</taxon>
        <taxon>Imparidentia</taxon>
        <taxon>Neoheterodontei</taxon>
        <taxon>Myida</taxon>
        <taxon>Myoidea</taxon>
        <taxon>Myidae</taxon>
        <taxon>Mya</taxon>
    </lineage>
</organism>
<dbReference type="PANTHER" id="PTHR10760:SF2">
    <property type="entry name" value="LD13476P-RELATED"/>
    <property type="match status" value="1"/>
</dbReference>
<dbReference type="Proteomes" id="UP001164746">
    <property type="component" value="Chromosome 3"/>
</dbReference>
<dbReference type="PANTHER" id="PTHR10760">
    <property type="entry name" value="TORSIN"/>
    <property type="match status" value="1"/>
</dbReference>